<dbReference type="PANTHER" id="PTHR37806:SF1">
    <property type="entry name" value="PEPTIDASE C39-LIKE DOMAIN-CONTAINING PROTEIN"/>
    <property type="match status" value="1"/>
</dbReference>
<evidence type="ECO:0000256" key="1">
    <source>
        <dbReference type="SAM" id="MobiDB-lite"/>
    </source>
</evidence>
<name>A0A1M7HYH2_RUMFL</name>
<feature type="domain" description="Peptidase C39-like" evidence="2">
    <location>
        <begin position="78"/>
        <end position="238"/>
    </location>
</feature>
<feature type="compositionally biased region" description="Basic and acidic residues" evidence="1">
    <location>
        <begin position="273"/>
        <end position="321"/>
    </location>
</feature>
<dbReference type="AlphaFoldDB" id="A0A1M7HYH2"/>
<dbReference type="Pfam" id="PF13529">
    <property type="entry name" value="Peptidase_C39_2"/>
    <property type="match status" value="1"/>
</dbReference>
<dbReference type="PANTHER" id="PTHR37806">
    <property type="entry name" value="LMO0724 PROTEIN"/>
    <property type="match status" value="1"/>
</dbReference>
<dbReference type="InterPro" id="IPR039564">
    <property type="entry name" value="Peptidase_C39-like"/>
</dbReference>
<sequence>MNGGFPGLAAVLAAVSLTLTSCGEMTQLAQDNSVDYSNGAVKLHEKEESVSYESDQVFTLDISIKEGEAFPNKYEIADYKALLQNPELPTGCEVTALCGLLNYLGFDIDKVTLADEFLPLDIEGATTMREAYIGDPKLENGFGCYAPVIVQTADDYFESLQSPCYAVDMTGRSLKELCYQVAQGRPVIVWSTIDLIETSANYVWESYEGEEMWFNDFQHCMVIYGYDFEANTVSAADPLAGNMKYDMNRFNETYELMGDQAVLICGNSETKGKFVKREDKPESPRLSRNKAERKAKEEAEARIKAEEEDRRRAEEEARRAAEVQPAPDEAPPVPDQAEEPPADAEIAAEEEQE</sequence>
<reference evidence="3 4" key="1">
    <citation type="submission" date="2016-11" db="EMBL/GenBank/DDBJ databases">
        <authorList>
            <person name="Jaros S."/>
            <person name="Januszkiewicz K."/>
            <person name="Wedrychowicz H."/>
        </authorList>
    </citation>
    <scope>NUCLEOTIDE SEQUENCE [LARGE SCALE GENOMIC DNA]</scope>
    <source>
        <strain evidence="3 4">Y1</strain>
    </source>
</reference>
<evidence type="ECO:0000313" key="3">
    <source>
        <dbReference type="EMBL" id="SHM33197.1"/>
    </source>
</evidence>
<dbReference type="EMBL" id="FRCT01000003">
    <property type="protein sequence ID" value="SHM33197.1"/>
    <property type="molecule type" value="Genomic_DNA"/>
</dbReference>
<gene>
    <name evidence="3" type="ORF">SAMN04487860_103159</name>
</gene>
<feature type="compositionally biased region" description="Acidic residues" evidence="1">
    <location>
        <begin position="336"/>
        <end position="353"/>
    </location>
</feature>
<evidence type="ECO:0000313" key="4">
    <source>
        <dbReference type="Proteomes" id="UP000184394"/>
    </source>
</evidence>
<protein>
    <submittedName>
        <fullName evidence="3">Uncharacterized protein YvpB</fullName>
    </submittedName>
</protein>
<dbReference type="Proteomes" id="UP000184394">
    <property type="component" value="Unassembled WGS sequence"/>
</dbReference>
<dbReference type="RefSeq" id="WP_072949308.1">
    <property type="nucleotide sequence ID" value="NZ_FRCT01000003.1"/>
</dbReference>
<evidence type="ECO:0000259" key="2">
    <source>
        <dbReference type="Pfam" id="PF13529"/>
    </source>
</evidence>
<accession>A0A1M7HYH2</accession>
<organism evidence="3 4">
    <name type="scientific">Ruminococcus flavefaciens</name>
    <dbReference type="NCBI Taxonomy" id="1265"/>
    <lineage>
        <taxon>Bacteria</taxon>
        <taxon>Bacillati</taxon>
        <taxon>Bacillota</taxon>
        <taxon>Clostridia</taxon>
        <taxon>Eubacteriales</taxon>
        <taxon>Oscillospiraceae</taxon>
        <taxon>Ruminococcus</taxon>
    </lineage>
</organism>
<dbReference type="Gene3D" id="3.90.70.10">
    <property type="entry name" value="Cysteine proteinases"/>
    <property type="match status" value="1"/>
</dbReference>
<feature type="region of interest" description="Disordered" evidence="1">
    <location>
        <begin position="273"/>
        <end position="353"/>
    </location>
</feature>
<proteinExistence type="predicted"/>